<evidence type="ECO:0000313" key="2">
    <source>
        <dbReference type="Proteomes" id="UP000009229"/>
    </source>
</evidence>
<organism evidence="1 2">
    <name type="scientific">Desulfofundulus kuznetsovii (strain DSM 6115 / VKM B-1805 / 17)</name>
    <name type="common">Desulfotomaculum kuznetsovii</name>
    <dbReference type="NCBI Taxonomy" id="760568"/>
    <lineage>
        <taxon>Bacteria</taxon>
        <taxon>Bacillati</taxon>
        <taxon>Bacillota</taxon>
        <taxon>Clostridia</taxon>
        <taxon>Eubacteriales</taxon>
        <taxon>Peptococcaceae</taxon>
        <taxon>Desulfofundulus</taxon>
    </lineage>
</organism>
<reference evidence="2" key="1">
    <citation type="submission" date="2011-05" db="EMBL/GenBank/DDBJ databases">
        <title>Complete sequence of Desulfotomaculum kuznetsovii DSM 6115.</title>
        <authorList>
            <person name="Lucas S."/>
            <person name="Han J."/>
            <person name="Lapidus A."/>
            <person name="Cheng J.-F."/>
            <person name="Goodwin L."/>
            <person name="Pitluck S."/>
            <person name="Peters L."/>
            <person name="Mikhailova N."/>
            <person name="Lu M."/>
            <person name="Saunders E."/>
            <person name="Han C."/>
            <person name="Tapia R."/>
            <person name="Land M."/>
            <person name="Hauser L."/>
            <person name="Kyrpides N."/>
            <person name="Ivanova N."/>
            <person name="Pagani I."/>
            <person name="Nazina T."/>
            <person name="Ivanova A."/>
            <person name="Parshina S."/>
            <person name="Kuever J."/>
            <person name="Muyzer G."/>
            <person name="Plugge C."/>
            <person name="Stams A."/>
            <person name="Woyke T."/>
        </authorList>
    </citation>
    <scope>NUCLEOTIDE SEQUENCE [LARGE SCALE GENOMIC DNA]</scope>
    <source>
        <strain evidence="2">DSM 6115 / VKM B-1805 / 17</strain>
    </source>
</reference>
<proteinExistence type="predicted"/>
<protein>
    <submittedName>
        <fullName evidence="1">Uncharacterized protein</fullName>
    </submittedName>
</protein>
<name>A0AAU8PAP4_DESK7</name>
<dbReference type="EMBL" id="CP002770">
    <property type="protein sequence ID" value="AEG14270.1"/>
    <property type="molecule type" value="Genomic_DNA"/>
</dbReference>
<dbReference type="Proteomes" id="UP000009229">
    <property type="component" value="Chromosome"/>
</dbReference>
<keyword evidence="2" id="KW-1185">Reference proteome</keyword>
<dbReference type="AlphaFoldDB" id="A0AAU8PAP4"/>
<sequence length="59" mass="6786">MTPLHTPCYIVKCRHECDTIDTRNYKLICIMHCAKVGDVAVKRAEDPLDEVARGMLTYF</sequence>
<accession>A0AAU8PAP4</accession>
<evidence type="ECO:0000313" key="1">
    <source>
        <dbReference type="EMBL" id="AEG14270.1"/>
    </source>
</evidence>
<gene>
    <name evidence="1" type="ordered locus">Desku_0661</name>
</gene>
<dbReference type="KEGG" id="dku:Desku_0661"/>